<gene>
    <name evidence="4" type="ORF">Bathy02g01720</name>
</gene>
<keyword evidence="5" id="KW-1185">Reference proteome</keyword>
<sequence length="463" mass="51479">MDAIPNSRPYAWPFPDPSEIYFDAFEHTAFILIDMQLDFCGKNGYVSKMGYDVSLTRKPIERVEKVLRKCRENGVLVLHTREGHRKSLRDLPENKRWRSAQAGAEIGKDGPLGKILTREANGWNLIEELKPLETEDVIDKPGKGSFMGTDLDLILRLNKIRRIIFGGITTDVCVHTTMREANDLGYECLLLEDGTGATDEGNHASAIKMVHMQNGVFGATAKCEDVCTFLDANRFDGAENRDAIIPNAKPFPFTIRAKKTAIVMVDWQLDFTSPKGFGAALGNDCEVLREEALPNAVKILEAGREAKCAIVHTLEAHKADLSDCPPSKIRRCDKIGQTVDAKMGRILVRNEPGNSIEPLVAPIEGELIVHKPGKGAFYNTNLEFQLKRRGIETLIFTGVTTEVCVQTSMREANDRGFECIVADDATESYFPEFKKACLEMISSQNGIVGWRCLTEDVVNALKI</sequence>
<dbReference type="SUPFAM" id="SSF52499">
    <property type="entry name" value="Isochorismatase-like hydrolases"/>
    <property type="match status" value="2"/>
</dbReference>
<dbReference type="InterPro" id="IPR050272">
    <property type="entry name" value="Isochorismatase-like_hydrls"/>
</dbReference>
<dbReference type="GO" id="GO:0016787">
    <property type="term" value="F:hydrolase activity"/>
    <property type="evidence" value="ECO:0007669"/>
    <property type="project" value="UniProtKB-KW"/>
</dbReference>
<dbReference type="OrthoDB" id="167809at2759"/>
<reference evidence="4 5" key="1">
    <citation type="submission" date="2011-10" db="EMBL/GenBank/DDBJ databases">
        <authorList>
            <person name="Genoscope - CEA"/>
        </authorList>
    </citation>
    <scope>NUCLEOTIDE SEQUENCE [LARGE SCALE GENOMIC DNA]</scope>
    <source>
        <strain evidence="4 5">RCC 1105</strain>
    </source>
</reference>
<dbReference type="Gene3D" id="3.40.50.850">
    <property type="entry name" value="Isochorismatase-like"/>
    <property type="match status" value="2"/>
</dbReference>
<evidence type="ECO:0000256" key="2">
    <source>
        <dbReference type="ARBA" id="ARBA00022801"/>
    </source>
</evidence>
<dbReference type="AlphaFoldDB" id="K8EAP5"/>
<keyword evidence="2" id="KW-0378">Hydrolase</keyword>
<evidence type="ECO:0000313" key="4">
    <source>
        <dbReference type="EMBL" id="CCO14809.1"/>
    </source>
</evidence>
<dbReference type="InterPro" id="IPR000868">
    <property type="entry name" value="Isochorismatase-like_dom"/>
</dbReference>
<protein>
    <submittedName>
        <fullName evidence="4">Isochorismatase family protein</fullName>
    </submittedName>
</protein>
<proteinExistence type="inferred from homology"/>
<name>K8EAP5_9CHLO</name>
<organism evidence="4 5">
    <name type="scientific">Bathycoccus prasinos</name>
    <dbReference type="NCBI Taxonomy" id="41875"/>
    <lineage>
        <taxon>Eukaryota</taxon>
        <taxon>Viridiplantae</taxon>
        <taxon>Chlorophyta</taxon>
        <taxon>Mamiellophyceae</taxon>
        <taxon>Mamiellales</taxon>
        <taxon>Bathycoccaceae</taxon>
        <taxon>Bathycoccus</taxon>
    </lineage>
</organism>
<evidence type="ECO:0000313" key="5">
    <source>
        <dbReference type="Proteomes" id="UP000198341"/>
    </source>
</evidence>
<dbReference type="PANTHER" id="PTHR43540">
    <property type="entry name" value="PEROXYUREIDOACRYLATE/UREIDOACRYLATE AMIDOHYDROLASE-RELATED"/>
    <property type="match status" value="1"/>
</dbReference>
<dbReference type="eggNOG" id="ENOG502QQB1">
    <property type="taxonomic scope" value="Eukaryota"/>
</dbReference>
<dbReference type="Pfam" id="PF00857">
    <property type="entry name" value="Isochorismatase"/>
    <property type="match status" value="2"/>
</dbReference>
<feature type="domain" description="Isochorismatase-like" evidence="3">
    <location>
        <begin position="28"/>
        <end position="213"/>
    </location>
</feature>
<comment type="similarity">
    <text evidence="1">Belongs to the isochorismatase family.</text>
</comment>
<dbReference type="InterPro" id="IPR036380">
    <property type="entry name" value="Isochorismatase-like_sf"/>
</dbReference>
<evidence type="ECO:0000259" key="3">
    <source>
        <dbReference type="Pfam" id="PF00857"/>
    </source>
</evidence>
<dbReference type="KEGG" id="bpg:Bathy02g01720"/>
<dbReference type="CDD" id="cd00431">
    <property type="entry name" value="cysteine_hydrolases"/>
    <property type="match status" value="2"/>
</dbReference>
<dbReference type="RefSeq" id="XP_007514569.1">
    <property type="nucleotide sequence ID" value="XM_007514507.1"/>
</dbReference>
<dbReference type="EMBL" id="FO082277">
    <property type="protein sequence ID" value="CCO14809.1"/>
    <property type="molecule type" value="Genomic_DNA"/>
</dbReference>
<feature type="domain" description="Isochorismatase-like" evidence="3">
    <location>
        <begin position="260"/>
        <end position="447"/>
    </location>
</feature>
<evidence type="ECO:0000256" key="1">
    <source>
        <dbReference type="ARBA" id="ARBA00006336"/>
    </source>
</evidence>
<dbReference type="Proteomes" id="UP000198341">
    <property type="component" value="Chromosome 2"/>
</dbReference>
<dbReference type="PANTHER" id="PTHR43540:SF9">
    <property type="entry name" value="FAMILY HYDROLASE, PUTATIVE (AFU_ORTHOLOGUE AFUA_2G08700)-RELATED"/>
    <property type="match status" value="1"/>
</dbReference>
<accession>K8EAP5</accession>
<dbReference type="GeneID" id="19017286"/>